<comment type="caution">
    <text evidence="1">The sequence shown here is derived from an EMBL/GenBank/DDBJ whole genome shotgun (WGS) entry which is preliminary data.</text>
</comment>
<organism evidence="1 2">
    <name type="scientific">Massilia atriviolacea</name>
    <dbReference type="NCBI Taxonomy" id="2495579"/>
    <lineage>
        <taxon>Bacteria</taxon>
        <taxon>Pseudomonadati</taxon>
        <taxon>Pseudomonadota</taxon>
        <taxon>Betaproteobacteria</taxon>
        <taxon>Burkholderiales</taxon>
        <taxon>Oxalobacteraceae</taxon>
        <taxon>Telluria group</taxon>
        <taxon>Massilia</taxon>
    </lineage>
</organism>
<dbReference type="AlphaFoldDB" id="A0A430HUB8"/>
<evidence type="ECO:0000313" key="1">
    <source>
        <dbReference type="EMBL" id="RSZ61055.1"/>
    </source>
</evidence>
<dbReference type="EMBL" id="RXLQ01000001">
    <property type="protein sequence ID" value="RSZ61055.1"/>
    <property type="molecule type" value="Genomic_DNA"/>
</dbReference>
<dbReference type="Pfam" id="PF08843">
    <property type="entry name" value="AbiEii"/>
    <property type="match status" value="1"/>
</dbReference>
<reference evidence="1 2" key="1">
    <citation type="submission" date="2018-12" db="EMBL/GenBank/DDBJ databases">
        <authorList>
            <person name="Yang E."/>
        </authorList>
    </citation>
    <scope>NUCLEOTIDE SEQUENCE [LARGE SCALE GENOMIC DNA]</scope>
    <source>
        <strain evidence="1 2">SOD</strain>
    </source>
</reference>
<gene>
    <name evidence="1" type="ORF">EJB06_02705</name>
</gene>
<evidence type="ECO:0000313" key="2">
    <source>
        <dbReference type="Proteomes" id="UP000278085"/>
    </source>
</evidence>
<protein>
    <recommendedName>
        <fullName evidence="3">Nucleotidyl transferase AbiEii/AbiGii toxin family protein</fullName>
    </recommendedName>
</protein>
<dbReference type="OrthoDB" id="2535399at2"/>
<name>A0A430HUB8_9BURK</name>
<proteinExistence type="predicted"/>
<evidence type="ECO:0008006" key="3">
    <source>
        <dbReference type="Google" id="ProtNLM"/>
    </source>
</evidence>
<dbReference type="InterPro" id="IPR014942">
    <property type="entry name" value="AbiEii"/>
</dbReference>
<dbReference type="Proteomes" id="UP000278085">
    <property type="component" value="Unassembled WGS sequence"/>
</dbReference>
<accession>A0A430HUB8</accession>
<sequence length="434" mass="48521">MAWPPGCRGASARGTGGAVRALRRACVQQRHPWRRHSLPDLARPGRACRSARTRGALVRAARRARVDDPETAMGKRRFRQQSVARRRMAGAVTVTLAMQAIRDHALRTGTPEATAARIVIEEGFLRRAAMVDGPFVLKGSYVTRQRIREGWRRIPGDLDWVALEPPDAAQLTAWVTAVTDIELDDGVRFRSFSGDPFWRRIEYAMDEDFPTVNTDIAGWIGGQQPVDCRIDVSFGLALDPPPQAMPYRPQFGAPFMLPNSVSTELQIAWKLHQCLARPRFKDMLDLILLLEDNRVDAHRVWEALARECGDRLALIGRFDWLLDRKISLHPGWQGRGSAEACFADWSRPQAGHAATHLYEAPLDEVYAGGRDRWCGYHDFIEELACSLRGANFRHVPAPVESVRAQAPLAASQSATDAAQGGVAARLARWFGRRR</sequence>
<keyword evidence="2" id="KW-1185">Reference proteome</keyword>